<evidence type="ECO:0000313" key="4">
    <source>
        <dbReference type="Proteomes" id="UP000582213"/>
    </source>
</evidence>
<gene>
    <name evidence="2" type="ORF">D1869_14610</name>
    <name evidence="1" type="ORF">HNQ62_002642</name>
</gene>
<keyword evidence="3" id="KW-1185">Reference proteome</keyword>
<evidence type="ECO:0000313" key="2">
    <source>
        <dbReference type="EMBL" id="QGR18280.1"/>
    </source>
</evidence>
<name>A0A650CKB3_SULOH</name>
<dbReference type="GeneID" id="42802503"/>
<dbReference type="RefSeq" id="WP_156015772.1">
    <property type="nucleotide sequence ID" value="NZ_CP045484.1"/>
</dbReference>
<dbReference type="Proteomes" id="UP000427373">
    <property type="component" value="Chromosome"/>
</dbReference>
<accession>A0A650CKB3</accession>
<sequence>MGSSYYSAEYPYLSIPEFKIAQNVNDKDTYLPIQVTSVKPCETKVRCSIKKEKETRNEEYSEGVLLIALDKNNDNEKLKVAYDTIFLFLYNDSPAPKGWALFSMDLASRILFLVLPIAEFTIKEGSKIDFYVIPIVQFVENEEYQIRKTFSLSLLFIPRNAIGDSVINSDEHLELPDLKK</sequence>
<evidence type="ECO:0000313" key="1">
    <source>
        <dbReference type="EMBL" id="MBB5254868.1"/>
    </source>
</evidence>
<protein>
    <submittedName>
        <fullName evidence="2">Uncharacterized protein</fullName>
    </submittedName>
</protein>
<dbReference type="EMBL" id="CP045484">
    <property type="protein sequence ID" value="QGR18280.1"/>
    <property type="molecule type" value="Genomic_DNA"/>
</dbReference>
<reference evidence="1 4" key="2">
    <citation type="submission" date="2020-08" db="EMBL/GenBank/DDBJ databases">
        <title>Genomic Encyclopedia of Type Strains, Phase IV (KMG-IV): sequencing the most valuable type-strain genomes for metagenomic binning, comparative biology and taxonomic classification.</title>
        <authorList>
            <person name="Goeker M."/>
        </authorList>
    </citation>
    <scope>NUCLEOTIDE SEQUENCE [LARGE SCALE GENOMIC DNA]</scope>
    <source>
        <strain evidence="1 4">DSM 12421</strain>
    </source>
</reference>
<dbReference type="EMBL" id="JACHFY010000028">
    <property type="protein sequence ID" value="MBB5254868.1"/>
    <property type="molecule type" value="Genomic_DNA"/>
</dbReference>
<dbReference type="Proteomes" id="UP000582213">
    <property type="component" value="Unassembled WGS sequence"/>
</dbReference>
<reference evidence="2 3" key="1">
    <citation type="submission" date="2019-10" db="EMBL/GenBank/DDBJ databases">
        <title>Genome Sequences from Six Type Strain Members of the Archaeal Family Sulfolobaceae: Acidianus ambivalens, Acidianus infernus, Metallosphaera prunae, Stygiolobus azoricus, Sulfolobus metallicus, and Sulfurisphaera ohwakuensis.</title>
        <authorList>
            <person name="Counts J.A."/>
            <person name="Kelly R.M."/>
        </authorList>
    </citation>
    <scope>NUCLEOTIDE SEQUENCE [LARGE SCALE GENOMIC DNA]</scope>
    <source>
        <strain evidence="2 3">TA-1</strain>
    </source>
</reference>
<dbReference type="KEGG" id="soh:D1869_14610"/>
<proteinExistence type="predicted"/>
<organism evidence="2 3">
    <name type="scientific">Sulfurisphaera ohwakuensis</name>
    <dbReference type="NCBI Taxonomy" id="69656"/>
    <lineage>
        <taxon>Archaea</taxon>
        <taxon>Thermoproteota</taxon>
        <taxon>Thermoprotei</taxon>
        <taxon>Sulfolobales</taxon>
        <taxon>Sulfolobaceae</taxon>
        <taxon>Sulfurisphaera</taxon>
    </lineage>
</organism>
<dbReference type="AlphaFoldDB" id="A0A650CKB3"/>
<evidence type="ECO:0000313" key="3">
    <source>
        <dbReference type="Proteomes" id="UP000427373"/>
    </source>
</evidence>